<dbReference type="Gene3D" id="2.60.40.1260">
    <property type="entry name" value="Lamin Tail domain"/>
    <property type="match status" value="1"/>
</dbReference>
<evidence type="ECO:0000313" key="2">
    <source>
        <dbReference type="EMBL" id="RTG85788.1"/>
    </source>
</evidence>
<protein>
    <submittedName>
        <fullName evidence="2">Uncharacterized protein</fullName>
    </submittedName>
</protein>
<dbReference type="Proteomes" id="UP000290809">
    <property type="component" value="Unassembled WGS sequence"/>
</dbReference>
<dbReference type="InterPro" id="IPR036415">
    <property type="entry name" value="Lamin_tail_dom_sf"/>
</dbReference>
<dbReference type="AlphaFoldDB" id="A0A430QDI8"/>
<keyword evidence="1" id="KW-0175">Coiled coil</keyword>
<dbReference type="SUPFAM" id="SSF74853">
    <property type="entry name" value="Lamin A/C globular tail domain"/>
    <property type="match status" value="1"/>
</dbReference>
<evidence type="ECO:0000313" key="3">
    <source>
        <dbReference type="Proteomes" id="UP000290809"/>
    </source>
</evidence>
<reference evidence="2 3" key="1">
    <citation type="journal article" date="2019" name="PLoS Pathog.">
        <title>Genome sequence of the bovine parasite Schistosoma bovis Tanzania.</title>
        <authorList>
            <person name="Oey H."/>
            <person name="Zakrzewski M."/>
            <person name="Gobert G."/>
            <person name="Gravermann K."/>
            <person name="Stoye J."/>
            <person name="Jones M."/>
            <person name="Mcmanus D."/>
            <person name="Krause L."/>
        </authorList>
    </citation>
    <scope>NUCLEOTIDE SEQUENCE [LARGE SCALE GENOMIC DNA]</scope>
    <source>
        <strain evidence="2 3">TAN1997</strain>
    </source>
</reference>
<dbReference type="EMBL" id="QMKO01001908">
    <property type="protein sequence ID" value="RTG85788.1"/>
    <property type="molecule type" value="Genomic_DNA"/>
</dbReference>
<feature type="coiled-coil region" evidence="1">
    <location>
        <begin position="47"/>
        <end position="99"/>
    </location>
</feature>
<gene>
    <name evidence="2" type="ORF">DC041_0011381</name>
</gene>
<sequence length="642" mass="74110">TLNTNCLTKAHSRLKLLGGNTNSMESVLNELRELGEQFATHVQRVKLLKNEEDVSSLKKAISSLENDLKQLRMSYECQINHLSTTLNIVLDEKRDLENEILVRKENDAHFLDRFSFLRLISHLKTDVAEKTNQITALKMHVQELETHGEEKENVKLKLTEEINFLKQKLSMSEDLYTETANQLQSALMTLNSQKLFAKERLSRSQNRIQWYISQFAAKDFQVEESRRKEASISTAISQLRAKAQEELIQYRQQAADIYKKPIATLQSQLVSERRENRFLKTKCLKNDQTILNLQRQIAELNSKVYSTEHQTELLKNALESLGKEHNRLRSTYEDKIQRLEASITSSAVDFDLMRSKENEVMKELSKFKSMLNLDEESLQTRIYNEQINQVIGELDDDENFQRLENDKKIEFDRTYEPRAISHTDCAVPSKGIHSFVMASNDDLRDTLQNIDVELQNCDQVNIDMKKFGLSSSKNAIMDTKTNASVPEGTGELFDPSFGGLLHKPSLIKNMSILNSIIEEIDIGLHKVCQKHIQEKINEYTFPADVRMSPRTVFTLWSNNAIIPKNIHNTKNVFRCPNICKWFNGPNYITMVSNSRDEILAWLTPSARCFTSRNERENSLQNCNSSGVQYSLDLNRDPLMITR</sequence>
<organism evidence="2 3">
    <name type="scientific">Schistosoma bovis</name>
    <name type="common">Blood fluke</name>
    <dbReference type="NCBI Taxonomy" id="6184"/>
    <lineage>
        <taxon>Eukaryota</taxon>
        <taxon>Metazoa</taxon>
        <taxon>Spiralia</taxon>
        <taxon>Lophotrochozoa</taxon>
        <taxon>Platyhelminthes</taxon>
        <taxon>Trematoda</taxon>
        <taxon>Digenea</taxon>
        <taxon>Strigeidida</taxon>
        <taxon>Schistosomatoidea</taxon>
        <taxon>Schistosomatidae</taxon>
        <taxon>Schistosoma</taxon>
    </lineage>
</organism>
<evidence type="ECO:0000256" key="1">
    <source>
        <dbReference type="SAM" id="Coils"/>
    </source>
</evidence>
<dbReference type="STRING" id="6184.A0A430QDI8"/>
<keyword evidence="3" id="KW-1185">Reference proteome</keyword>
<accession>A0A430QDI8</accession>
<feature type="coiled-coil region" evidence="1">
    <location>
        <begin position="240"/>
        <end position="310"/>
    </location>
</feature>
<name>A0A430QDI8_SCHBO</name>
<proteinExistence type="predicted"/>
<feature type="non-terminal residue" evidence="2">
    <location>
        <position position="1"/>
    </location>
</feature>
<comment type="caution">
    <text evidence="2">The sequence shown here is derived from an EMBL/GenBank/DDBJ whole genome shotgun (WGS) entry which is preliminary data.</text>
</comment>